<evidence type="ECO:0000256" key="1">
    <source>
        <dbReference type="ARBA" id="ARBA00004651"/>
    </source>
</evidence>
<feature type="transmembrane region" description="Helical" evidence="6">
    <location>
        <begin position="89"/>
        <end position="110"/>
    </location>
</feature>
<dbReference type="NCBIfam" id="TIGR02908">
    <property type="entry name" value="CoxD_Bacillus"/>
    <property type="match status" value="1"/>
</dbReference>
<dbReference type="RefSeq" id="WP_041965546.1">
    <property type="nucleotide sequence ID" value="NZ_BASE01000040.1"/>
</dbReference>
<dbReference type="Proteomes" id="UP000031014">
    <property type="component" value="Unassembled WGS sequence"/>
</dbReference>
<evidence type="ECO:0000256" key="3">
    <source>
        <dbReference type="ARBA" id="ARBA00022692"/>
    </source>
</evidence>
<keyword evidence="2" id="KW-1003">Cell membrane</keyword>
<dbReference type="InterPro" id="IPR005171">
    <property type="entry name" value="Cyt_c_oxidase_su4_prok"/>
</dbReference>
<feature type="transmembrane region" description="Helical" evidence="6">
    <location>
        <begin position="28"/>
        <end position="49"/>
    </location>
</feature>
<accession>A0A0A8X1A0</accession>
<evidence type="ECO:0000256" key="2">
    <source>
        <dbReference type="ARBA" id="ARBA00022475"/>
    </source>
</evidence>
<evidence type="ECO:0000313" key="7">
    <source>
        <dbReference type="EMBL" id="GAM13718.1"/>
    </source>
</evidence>
<proteinExistence type="predicted"/>
<dbReference type="GO" id="GO:0005886">
    <property type="term" value="C:plasma membrane"/>
    <property type="evidence" value="ECO:0007669"/>
    <property type="project" value="UniProtKB-SubCell"/>
</dbReference>
<keyword evidence="7" id="KW-0560">Oxidoreductase</keyword>
<dbReference type="EMBL" id="BASE01000040">
    <property type="protein sequence ID" value="GAM13718.1"/>
    <property type="molecule type" value="Genomic_DNA"/>
</dbReference>
<keyword evidence="8" id="KW-1185">Reference proteome</keyword>
<organism evidence="7 8">
    <name type="scientific">Mesobacillus selenatarsenatis (strain DSM 18680 / JCM 14380 / FERM P-15431 / SF-1)</name>
    <dbReference type="NCBI Taxonomy" id="1321606"/>
    <lineage>
        <taxon>Bacteria</taxon>
        <taxon>Bacillati</taxon>
        <taxon>Bacillota</taxon>
        <taxon>Bacilli</taxon>
        <taxon>Bacillales</taxon>
        <taxon>Bacillaceae</taxon>
        <taxon>Mesobacillus</taxon>
    </lineage>
</organism>
<evidence type="ECO:0000313" key="8">
    <source>
        <dbReference type="Proteomes" id="UP000031014"/>
    </source>
</evidence>
<reference evidence="7 8" key="1">
    <citation type="submission" date="2013-06" db="EMBL/GenBank/DDBJ databases">
        <title>Whole genome shotgun sequence of Bacillus selenatarsenatis SF-1.</title>
        <authorList>
            <person name="Kuroda M."/>
            <person name="Sei K."/>
            <person name="Yamashita M."/>
            <person name="Ike M."/>
        </authorList>
    </citation>
    <scope>NUCLEOTIDE SEQUENCE [LARGE SCALE GENOMIC DNA]</scope>
    <source>
        <strain evidence="7 8">SF-1</strain>
    </source>
</reference>
<dbReference type="STRING" id="1321606.SAMD00020551_1864"/>
<dbReference type="AlphaFoldDB" id="A0A0A8X1A0"/>
<dbReference type="Pfam" id="PF03626">
    <property type="entry name" value="COX4_pro"/>
    <property type="match status" value="1"/>
</dbReference>
<sequence length="111" mass="12717">MANQQPSSGNPRVDVEYRRKKSAEEMRYQIVSFALMIFLTLVAFVAVGYDGFSDWFTVPFILLLAVIQVIFQLYYFMHMSHKGHEAPALFLYSGVVVGAVTILAFTTIIWW</sequence>
<protein>
    <submittedName>
        <fullName evidence="7">Cytochrome c oxidase, subunit IV</fullName>
        <ecNumber evidence="7">1.9.3.1</ecNumber>
    </submittedName>
</protein>
<keyword evidence="3 6" id="KW-0812">Transmembrane</keyword>
<comment type="caution">
    <text evidence="7">The sequence shown here is derived from an EMBL/GenBank/DDBJ whole genome shotgun (WGS) entry which is preliminary data.</text>
</comment>
<evidence type="ECO:0000256" key="6">
    <source>
        <dbReference type="SAM" id="Phobius"/>
    </source>
</evidence>
<feature type="transmembrane region" description="Helical" evidence="6">
    <location>
        <begin position="55"/>
        <end position="77"/>
    </location>
</feature>
<dbReference type="OrthoDB" id="2989516at2"/>
<dbReference type="GO" id="GO:0016491">
    <property type="term" value="F:oxidoreductase activity"/>
    <property type="evidence" value="ECO:0007669"/>
    <property type="project" value="UniProtKB-KW"/>
</dbReference>
<gene>
    <name evidence="7" type="ORF">SAMD00020551_1864</name>
</gene>
<evidence type="ECO:0000256" key="4">
    <source>
        <dbReference type="ARBA" id="ARBA00022989"/>
    </source>
</evidence>
<name>A0A0A8X1A0_MESS1</name>
<dbReference type="EC" id="1.9.3.1" evidence="7"/>
<comment type="subcellular location">
    <subcellularLocation>
        <location evidence="1">Cell membrane</location>
        <topology evidence="1">Multi-pass membrane protein</topology>
    </subcellularLocation>
</comment>
<keyword evidence="4 6" id="KW-1133">Transmembrane helix</keyword>
<dbReference type="InterPro" id="IPR014257">
    <property type="entry name" value="Cyt_c_oxidase_su4_bacillaceae"/>
</dbReference>
<evidence type="ECO:0000256" key="5">
    <source>
        <dbReference type="ARBA" id="ARBA00023136"/>
    </source>
</evidence>
<keyword evidence="5 6" id="KW-0472">Membrane</keyword>